<evidence type="ECO:0000313" key="1">
    <source>
        <dbReference type="EMBL" id="KAK8766472.1"/>
    </source>
</evidence>
<reference evidence="1 2" key="1">
    <citation type="journal article" date="2023" name="Arcadia Sci">
        <title>De novo assembly of a long-read Amblyomma americanum tick genome.</title>
        <authorList>
            <person name="Chou S."/>
            <person name="Poskanzer K.E."/>
            <person name="Rollins M."/>
            <person name="Thuy-Boun P.S."/>
        </authorList>
    </citation>
    <scope>NUCLEOTIDE SEQUENCE [LARGE SCALE GENOMIC DNA]</scope>
    <source>
        <strain evidence="1">F_SG_1</strain>
        <tissue evidence="1">Salivary glands</tissue>
    </source>
</reference>
<proteinExistence type="predicted"/>
<name>A0AAQ4DVI2_AMBAM</name>
<protein>
    <submittedName>
        <fullName evidence="1">Uncharacterized protein</fullName>
    </submittedName>
</protein>
<organism evidence="1 2">
    <name type="scientific">Amblyomma americanum</name>
    <name type="common">Lone star tick</name>
    <dbReference type="NCBI Taxonomy" id="6943"/>
    <lineage>
        <taxon>Eukaryota</taxon>
        <taxon>Metazoa</taxon>
        <taxon>Ecdysozoa</taxon>
        <taxon>Arthropoda</taxon>
        <taxon>Chelicerata</taxon>
        <taxon>Arachnida</taxon>
        <taxon>Acari</taxon>
        <taxon>Parasitiformes</taxon>
        <taxon>Ixodida</taxon>
        <taxon>Ixodoidea</taxon>
        <taxon>Ixodidae</taxon>
        <taxon>Amblyomminae</taxon>
        <taxon>Amblyomma</taxon>
    </lineage>
</organism>
<keyword evidence="2" id="KW-1185">Reference proteome</keyword>
<dbReference type="AlphaFoldDB" id="A0AAQ4DVI2"/>
<sequence>MNYSSHYIKNGTRGQTPYTGNFYSSPFLKDGVPNERPKANSLFAKLRQGDWPMNYRLIYSDYRNCSFFRVHDNKIENDLLLLEA</sequence>
<gene>
    <name evidence="1" type="ORF">V5799_006748</name>
</gene>
<evidence type="ECO:0000313" key="2">
    <source>
        <dbReference type="Proteomes" id="UP001321473"/>
    </source>
</evidence>
<accession>A0AAQ4DVI2</accession>
<dbReference type="EMBL" id="JARKHS020026304">
    <property type="protein sequence ID" value="KAK8766472.1"/>
    <property type="molecule type" value="Genomic_DNA"/>
</dbReference>
<dbReference type="Proteomes" id="UP001321473">
    <property type="component" value="Unassembled WGS sequence"/>
</dbReference>
<comment type="caution">
    <text evidence="1">The sequence shown here is derived from an EMBL/GenBank/DDBJ whole genome shotgun (WGS) entry which is preliminary data.</text>
</comment>